<gene>
    <name evidence="1" type="ORF">L484_012767</name>
</gene>
<proteinExistence type="predicted"/>
<dbReference type="AlphaFoldDB" id="W9SK67"/>
<organism evidence="1 2">
    <name type="scientific">Morus notabilis</name>
    <dbReference type="NCBI Taxonomy" id="981085"/>
    <lineage>
        <taxon>Eukaryota</taxon>
        <taxon>Viridiplantae</taxon>
        <taxon>Streptophyta</taxon>
        <taxon>Embryophyta</taxon>
        <taxon>Tracheophyta</taxon>
        <taxon>Spermatophyta</taxon>
        <taxon>Magnoliopsida</taxon>
        <taxon>eudicotyledons</taxon>
        <taxon>Gunneridae</taxon>
        <taxon>Pentapetalae</taxon>
        <taxon>rosids</taxon>
        <taxon>fabids</taxon>
        <taxon>Rosales</taxon>
        <taxon>Moraceae</taxon>
        <taxon>Moreae</taxon>
        <taxon>Morus</taxon>
    </lineage>
</organism>
<accession>W9SK67</accession>
<name>W9SK67_9ROSA</name>
<sequence>MLKIQASRSKPNFFAFLNGLGFEGTSFTCSASSFALFKNNFIAHIHSKSSPKDGHRTKINNTHFENFNVEAALDSFPKMLRTRSIVAFTQLLGKLVRTKHYSLVISEILLFPSQEKLEN</sequence>
<evidence type="ECO:0000313" key="2">
    <source>
        <dbReference type="Proteomes" id="UP000030645"/>
    </source>
</evidence>
<keyword evidence="2" id="KW-1185">Reference proteome</keyword>
<dbReference type="EMBL" id="KE345743">
    <property type="protein sequence ID" value="EXC13339.1"/>
    <property type="molecule type" value="Genomic_DNA"/>
</dbReference>
<reference evidence="2" key="1">
    <citation type="submission" date="2013-01" db="EMBL/GenBank/DDBJ databases">
        <title>Draft Genome Sequence of a Mulberry Tree, Morus notabilis C.K. Schneid.</title>
        <authorList>
            <person name="He N."/>
            <person name="Zhao S."/>
        </authorList>
    </citation>
    <scope>NUCLEOTIDE SEQUENCE</scope>
</reference>
<protein>
    <submittedName>
        <fullName evidence="1">Uncharacterized protein</fullName>
    </submittedName>
</protein>
<dbReference type="Proteomes" id="UP000030645">
    <property type="component" value="Unassembled WGS sequence"/>
</dbReference>
<evidence type="ECO:0000313" key="1">
    <source>
        <dbReference type="EMBL" id="EXC13339.1"/>
    </source>
</evidence>